<comment type="caution">
    <text evidence="3">The sequence shown here is derived from an EMBL/GenBank/DDBJ whole genome shotgun (WGS) entry which is preliminary data.</text>
</comment>
<dbReference type="AlphaFoldDB" id="A0AAN7P464"/>
<sequence length="268" mass="30980">MLCYPSTSHAYLSNFNIFTVWYLFIVFIIPFISNSFFATMTISSAYANTHTLILPSMTTPPHCPSFNTSSMSPIYKPRPSTPASLIITPESIRPYPKINKIAKQRKKKERGKSRIYTDTPEKERLLELHNAKQRQTQIKEQRRQFETMDSSSNFSESSTDDKSTDLLQPLPENINESDFLITKFEKKKSVVHYVGKVMTKYDNLEYHISYLRKKPESQIFIFPDVKDKASVNFSDVCLKLPMPNVTPGTNRTSSLFRFSVNLARYNIQ</sequence>
<keyword evidence="2" id="KW-0472">Membrane</keyword>
<reference evidence="4" key="1">
    <citation type="submission" date="2023-01" db="EMBL/GenBank/DDBJ databases">
        <title>Key to firefly adult light organ development and bioluminescence: homeobox transcription factors regulate luciferase expression and transportation to peroxisome.</title>
        <authorList>
            <person name="Fu X."/>
        </authorList>
    </citation>
    <scope>NUCLEOTIDE SEQUENCE [LARGE SCALE GENOMIC DNA]</scope>
</reference>
<evidence type="ECO:0000256" key="1">
    <source>
        <dbReference type="SAM" id="MobiDB-lite"/>
    </source>
</evidence>
<evidence type="ECO:0000313" key="3">
    <source>
        <dbReference type="EMBL" id="KAK4874991.1"/>
    </source>
</evidence>
<evidence type="ECO:0000256" key="2">
    <source>
        <dbReference type="SAM" id="Phobius"/>
    </source>
</evidence>
<feature type="region of interest" description="Disordered" evidence="1">
    <location>
        <begin position="101"/>
        <end position="168"/>
    </location>
</feature>
<feature type="compositionally biased region" description="Basic residues" evidence="1">
    <location>
        <begin position="101"/>
        <end position="113"/>
    </location>
</feature>
<organism evidence="3 4">
    <name type="scientific">Aquatica leii</name>
    <dbReference type="NCBI Taxonomy" id="1421715"/>
    <lineage>
        <taxon>Eukaryota</taxon>
        <taxon>Metazoa</taxon>
        <taxon>Ecdysozoa</taxon>
        <taxon>Arthropoda</taxon>
        <taxon>Hexapoda</taxon>
        <taxon>Insecta</taxon>
        <taxon>Pterygota</taxon>
        <taxon>Neoptera</taxon>
        <taxon>Endopterygota</taxon>
        <taxon>Coleoptera</taxon>
        <taxon>Polyphaga</taxon>
        <taxon>Elateriformia</taxon>
        <taxon>Elateroidea</taxon>
        <taxon>Lampyridae</taxon>
        <taxon>Luciolinae</taxon>
        <taxon>Aquatica</taxon>
    </lineage>
</organism>
<protein>
    <submittedName>
        <fullName evidence="3">Uncharacterized protein</fullName>
    </submittedName>
</protein>
<keyword evidence="4" id="KW-1185">Reference proteome</keyword>
<dbReference type="EMBL" id="JARPUR010000005">
    <property type="protein sequence ID" value="KAK4874991.1"/>
    <property type="molecule type" value="Genomic_DNA"/>
</dbReference>
<accession>A0AAN7P464</accession>
<keyword evidence="2" id="KW-1133">Transmembrane helix</keyword>
<feature type="transmembrane region" description="Helical" evidence="2">
    <location>
        <begin position="20"/>
        <end position="47"/>
    </location>
</feature>
<proteinExistence type="predicted"/>
<dbReference type="Proteomes" id="UP001353858">
    <property type="component" value="Unassembled WGS sequence"/>
</dbReference>
<feature type="compositionally biased region" description="Basic and acidic residues" evidence="1">
    <location>
        <begin position="119"/>
        <end position="130"/>
    </location>
</feature>
<name>A0AAN7P464_9COLE</name>
<evidence type="ECO:0000313" key="4">
    <source>
        <dbReference type="Proteomes" id="UP001353858"/>
    </source>
</evidence>
<feature type="compositionally biased region" description="Basic and acidic residues" evidence="1">
    <location>
        <begin position="137"/>
        <end position="146"/>
    </location>
</feature>
<keyword evidence="2" id="KW-0812">Transmembrane</keyword>
<gene>
    <name evidence="3" type="ORF">RN001_011413</name>
</gene>